<proteinExistence type="predicted"/>
<evidence type="ECO:0000313" key="2">
    <source>
        <dbReference type="EMBL" id="DAF95186.1"/>
    </source>
</evidence>
<name>A0A8S5ULC4_9CAUD</name>
<reference evidence="2" key="1">
    <citation type="journal article" date="2021" name="Proc. Natl. Acad. Sci. U.S.A.">
        <title>A Catalog of Tens of Thousands of Viruses from Human Metagenomes Reveals Hidden Associations with Chronic Diseases.</title>
        <authorList>
            <person name="Tisza M.J."/>
            <person name="Buck C.B."/>
        </authorList>
    </citation>
    <scope>NUCLEOTIDE SEQUENCE</scope>
    <source>
        <strain evidence="2">CtICF6</strain>
    </source>
</reference>
<protein>
    <submittedName>
        <fullName evidence="2">Uncharacterized protein</fullName>
    </submittedName>
</protein>
<accession>A0A8S5ULC4</accession>
<feature type="region of interest" description="Disordered" evidence="1">
    <location>
        <begin position="1"/>
        <end position="68"/>
    </location>
</feature>
<dbReference type="EMBL" id="BK016104">
    <property type="protein sequence ID" value="DAF95186.1"/>
    <property type="molecule type" value="Genomic_DNA"/>
</dbReference>
<sequence length="83" mass="9263">MAVIRRLAMSHLPSMGERQTAHPPWPQMPKAFDSNKGVSEGLSALGGKSTRVRRESPSKAPKNGSQIVFCPVRPRRRNWQGVR</sequence>
<organism evidence="2">
    <name type="scientific">Siphoviridae sp. ctICF6</name>
    <dbReference type="NCBI Taxonomy" id="2825427"/>
    <lineage>
        <taxon>Viruses</taxon>
        <taxon>Duplodnaviria</taxon>
        <taxon>Heunggongvirae</taxon>
        <taxon>Uroviricota</taxon>
        <taxon>Caudoviricetes</taxon>
    </lineage>
</organism>
<evidence type="ECO:0000256" key="1">
    <source>
        <dbReference type="SAM" id="MobiDB-lite"/>
    </source>
</evidence>